<keyword evidence="5" id="KW-1185">Reference proteome</keyword>
<dbReference type="GO" id="GO:0007021">
    <property type="term" value="P:tubulin complex assembly"/>
    <property type="evidence" value="ECO:0007669"/>
    <property type="project" value="TreeGrafter"/>
</dbReference>
<dbReference type="PANTHER" id="PTHR12409">
    <property type="entry name" value="PREFOLDIN SUBUNIT 3"/>
    <property type="match status" value="1"/>
</dbReference>
<dbReference type="Proteomes" id="UP000664859">
    <property type="component" value="Unassembled WGS sequence"/>
</dbReference>
<comment type="caution">
    <text evidence="4">The sequence shown here is derived from an EMBL/GenBank/DDBJ whole genome shotgun (WGS) entry which is preliminary data.</text>
</comment>
<comment type="similarity">
    <text evidence="1 3">Belongs to the prefoldin subunit alpha family.</text>
</comment>
<dbReference type="Pfam" id="PF02996">
    <property type="entry name" value="Prefoldin"/>
    <property type="match status" value="1"/>
</dbReference>
<dbReference type="Gene3D" id="1.10.287.370">
    <property type="match status" value="1"/>
</dbReference>
<evidence type="ECO:0000256" key="2">
    <source>
        <dbReference type="ARBA" id="ARBA00023186"/>
    </source>
</evidence>
<evidence type="ECO:0000256" key="1">
    <source>
        <dbReference type="ARBA" id="ARBA00010048"/>
    </source>
</evidence>
<dbReference type="InterPro" id="IPR004127">
    <property type="entry name" value="Prefoldin_subunit_alpha"/>
</dbReference>
<dbReference type="PANTHER" id="PTHR12409:SF0">
    <property type="entry name" value="PREFOLDIN SUBUNIT 3"/>
    <property type="match status" value="1"/>
</dbReference>
<evidence type="ECO:0000256" key="3">
    <source>
        <dbReference type="PIRNR" id="PIRNR016396"/>
    </source>
</evidence>
<gene>
    <name evidence="4" type="ORF">JKP88DRAFT_217447</name>
</gene>
<dbReference type="PIRSF" id="PIRSF016396">
    <property type="entry name" value="Prefoldin_subunit_3"/>
    <property type="match status" value="1"/>
</dbReference>
<dbReference type="OrthoDB" id="6375174at2759"/>
<dbReference type="InterPro" id="IPR016655">
    <property type="entry name" value="PFD3"/>
</dbReference>
<dbReference type="EMBL" id="JAFCMP010000035">
    <property type="protein sequence ID" value="KAG5190309.1"/>
    <property type="molecule type" value="Genomic_DNA"/>
</dbReference>
<dbReference type="GO" id="GO:0007017">
    <property type="term" value="P:microtubule-based process"/>
    <property type="evidence" value="ECO:0007669"/>
    <property type="project" value="TreeGrafter"/>
</dbReference>
<dbReference type="SUPFAM" id="SSF46579">
    <property type="entry name" value="Prefoldin"/>
    <property type="match status" value="1"/>
</dbReference>
<name>A0A835ZGV7_9STRA</name>
<evidence type="ECO:0000313" key="5">
    <source>
        <dbReference type="Proteomes" id="UP000664859"/>
    </source>
</evidence>
<organism evidence="4 5">
    <name type="scientific">Tribonema minus</name>
    <dbReference type="NCBI Taxonomy" id="303371"/>
    <lineage>
        <taxon>Eukaryota</taxon>
        <taxon>Sar</taxon>
        <taxon>Stramenopiles</taxon>
        <taxon>Ochrophyta</taxon>
        <taxon>PX clade</taxon>
        <taxon>Xanthophyceae</taxon>
        <taxon>Tribonematales</taxon>
        <taxon>Tribonemataceae</taxon>
        <taxon>Tribonema</taxon>
    </lineage>
</organism>
<dbReference type="GO" id="GO:0006457">
    <property type="term" value="P:protein folding"/>
    <property type="evidence" value="ECO:0007669"/>
    <property type="project" value="UniProtKB-UniRule"/>
</dbReference>
<evidence type="ECO:0000313" key="4">
    <source>
        <dbReference type="EMBL" id="KAG5190309.1"/>
    </source>
</evidence>
<dbReference type="FunFam" id="1.10.287.370:FF:000001">
    <property type="entry name" value="Prefoldin subunit 3"/>
    <property type="match status" value="1"/>
</dbReference>
<comment type="function">
    <text evidence="3">Binds specifically to cytosolic chaperonin (c-CPN) and transfers target proteins to it. Binds to nascent polypeptide chain and promotes folding in an environment in which there are many competing pathways for nonnative proteins.</text>
</comment>
<dbReference type="CDD" id="cd23156">
    <property type="entry name" value="Prefoldin_3"/>
    <property type="match status" value="1"/>
</dbReference>
<dbReference type="GO" id="GO:0005737">
    <property type="term" value="C:cytoplasm"/>
    <property type="evidence" value="ECO:0007669"/>
    <property type="project" value="TreeGrafter"/>
</dbReference>
<reference evidence="4" key="1">
    <citation type="submission" date="2021-02" db="EMBL/GenBank/DDBJ databases">
        <title>First Annotated Genome of the Yellow-green Alga Tribonema minus.</title>
        <authorList>
            <person name="Mahan K.M."/>
        </authorList>
    </citation>
    <scope>NUCLEOTIDE SEQUENCE</scope>
    <source>
        <strain evidence="4">UTEX B ZZ1240</strain>
    </source>
</reference>
<accession>A0A835ZGV7</accession>
<comment type="subunit">
    <text evidence="3">Heterohexamer of two PFD-alpha type and four PFD-beta type subunits.</text>
</comment>
<protein>
    <recommendedName>
        <fullName evidence="3">Prefoldin subunit 3</fullName>
    </recommendedName>
</protein>
<dbReference type="GO" id="GO:0016272">
    <property type="term" value="C:prefoldin complex"/>
    <property type="evidence" value="ECO:0007669"/>
    <property type="project" value="UniProtKB-UniRule"/>
</dbReference>
<keyword evidence="2 3" id="KW-0143">Chaperone</keyword>
<dbReference type="InterPro" id="IPR009053">
    <property type="entry name" value="Prefoldin"/>
</dbReference>
<sequence length="211" mass="23313">MAAVEQAPPAVAAVDTSLLVKGHNVRGIPEVVFIEDVAVFLGTLAPAGGKSAAASSAAPAVPVETAIGAFNELYSKYKMFETNLERTRSNMKAKIPEIERSLDLVKHLIQKQEEDEKVQTHYNLADTVYGKAELTGDGCVCIWLGANVMLEYSYEEAHELLVKSLANAEQKLVETVEDLQLLRNNIITVEVNMARIFNWDVKRRRDLEGKK</sequence>
<proteinExistence type="inferred from homology"/>
<dbReference type="AlphaFoldDB" id="A0A835ZGV7"/>
<dbReference type="GO" id="GO:0015631">
    <property type="term" value="F:tubulin binding"/>
    <property type="evidence" value="ECO:0007669"/>
    <property type="project" value="TreeGrafter"/>
</dbReference>